<evidence type="ECO:0000313" key="4">
    <source>
        <dbReference type="EMBL" id="MBX7289986.1"/>
    </source>
</evidence>
<accession>A0ABD4RF47</accession>
<reference evidence="4 5" key="1">
    <citation type="submission" date="2021-08" db="EMBL/GenBank/DDBJ databases">
        <title>Genome sequence analysis of Clostridium chauvoei strains of European origin and evaluation of typing options for outbreak investigations.</title>
        <authorList>
            <person name="Abdel-Glil M."/>
            <person name="Thomas P."/>
            <person name="Seyboldt C."/>
        </authorList>
    </citation>
    <scope>NUCLEOTIDE SEQUENCE [LARGE SCALE GENOMIC DNA]</scope>
    <source>
        <strain evidence="4 5">S0260-09</strain>
    </source>
</reference>
<evidence type="ECO:0000256" key="2">
    <source>
        <dbReference type="SAM" id="Phobius"/>
    </source>
</evidence>
<dbReference type="InterPro" id="IPR037185">
    <property type="entry name" value="EmrE-like"/>
</dbReference>
<dbReference type="Proteomes" id="UP000775179">
    <property type="component" value="Unassembled WGS sequence"/>
</dbReference>
<feature type="transmembrane region" description="Helical" evidence="2">
    <location>
        <begin position="12"/>
        <end position="37"/>
    </location>
</feature>
<evidence type="ECO:0000256" key="1">
    <source>
        <dbReference type="ARBA" id="ARBA00007362"/>
    </source>
</evidence>
<feature type="domain" description="EamA" evidence="3">
    <location>
        <begin position="167"/>
        <end position="305"/>
    </location>
</feature>
<name>A0ABD4RF47_9CLOT</name>
<dbReference type="AlphaFoldDB" id="A0ABD4RF47"/>
<feature type="transmembrane region" description="Helical" evidence="2">
    <location>
        <begin position="289"/>
        <end position="306"/>
    </location>
</feature>
<proteinExistence type="inferred from homology"/>
<sequence>MKNRILNIGTGAAGISAIMWGADTVLMGIILAMTPFIETSEAMFLAPFISTFLHDLFSAMWTFLYLCVTKKLKALFKEMKTKSAFYVVIGALLGGPVGMTGYLLSIKYLGPSYTAAISSFYPAVGAVLAAIILKEKINKEAWLGLIISITGIVILGYSKGDNTGNVLGFVFIILCVLGWGSEAVICGYGMKDEEISSNSALQIRQFTSAIVYGFLIIPLIKAIPLTIETIKKPIFIVIIVTALFGTISYLCYYSAIQKIGATKAMGINITYFAWAIIFETIFLGRELSIKTIILGGVIMMGSYLVAKEPNEIKEA</sequence>
<protein>
    <submittedName>
        <fullName evidence="4">DMT family transporter</fullName>
    </submittedName>
</protein>
<evidence type="ECO:0000313" key="5">
    <source>
        <dbReference type="Proteomes" id="UP000775179"/>
    </source>
</evidence>
<feature type="transmembrane region" description="Helical" evidence="2">
    <location>
        <begin position="166"/>
        <end position="188"/>
    </location>
</feature>
<feature type="domain" description="EamA" evidence="3">
    <location>
        <begin position="14"/>
        <end position="155"/>
    </location>
</feature>
<feature type="transmembrane region" description="Helical" evidence="2">
    <location>
        <begin position="112"/>
        <end position="133"/>
    </location>
</feature>
<keyword evidence="2" id="KW-0472">Membrane</keyword>
<feature type="transmembrane region" description="Helical" evidence="2">
    <location>
        <begin position="233"/>
        <end position="252"/>
    </location>
</feature>
<dbReference type="PANTHER" id="PTHR22911:SF137">
    <property type="entry name" value="SOLUTE CARRIER FAMILY 35 MEMBER G2-RELATED"/>
    <property type="match status" value="1"/>
</dbReference>
<dbReference type="RefSeq" id="WP_021874846.1">
    <property type="nucleotide sequence ID" value="NZ_CP018624.1"/>
</dbReference>
<dbReference type="KEGG" id="cchv:BTM20_03190"/>
<comment type="similarity">
    <text evidence="1">Belongs to the EamA transporter family.</text>
</comment>
<keyword evidence="2" id="KW-0812">Transmembrane</keyword>
<dbReference type="Gene3D" id="1.10.3730.20">
    <property type="match status" value="1"/>
</dbReference>
<evidence type="ECO:0000259" key="3">
    <source>
        <dbReference type="Pfam" id="PF00892"/>
    </source>
</evidence>
<dbReference type="PANTHER" id="PTHR22911">
    <property type="entry name" value="ACYL-MALONYL CONDENSING ENZYME-RELATED"/>
    <property type="match status" value="1"/>
</dbReference>
<dbReference type="SUPFAM" id="SSF103481">
    <property type="entry name" value="Multidrug resistance efflux transporter EmrE"/>
    <property type="match status" value="2"/>
</dbReference>
<organism evidence="4 5">
    <name type="scientific">Clostridium chauvoei</name>
    <dbReference type="NCBI Taxonomy" id="46867"/>
    <lineage>
        <taxon>Bacteria</taxon>
        <taxon>Bacillati</taxon>
        <taxon>Bacillota</taxon>
        <taxon>Clostridia</taxon>
        <taxon>Eubacteriales</taxon>
        <taxon>Clostridiaceae</taxon>
        <taxon>Clostridium</taxon>
    </lineage>
</organism>
<feature type="transmembrane region" description="Helical" evidence="2">
    <location>
        <begin position="140"/>
        <end position="160"/>
    </location>
</feature>
<dbReference type="InterPro" id="IPR000620">
    <property type="entry name" value="EamA_dom"/>
</dbReference>
<dbReference type="EMBL" id="JAIFTX010000004">
    <property type="protein sequence ID" value="MBX7289986.1"/>
    <property type="molecule type" value="Genomic_DNA"/>
</dbReference>
<feature type="transmembrane region" description="Helical" evidence="2">
    <location>
        <begin position="43"/>
        <end position="64"/>
    </location>
</feature>
<feature type="transmembrane region" description="Helical" evidence="2">
    <location>
        <begin position="84"/>
        <end position="106"/>
    </location>
</feature>
<dbReference type="GeneID" id="66300857"/>
<keyword evidence="2" id="KW-1133">Transmembrane helix</keyword>
<gene>
    <name evidence="4" type="ORF">K4H94_02835</name>
</gene>
<comment type="caution">
    <text evidence="4">The sequence shown here is derived from an EMBL/GenBank/DDBJ whole genome shotgun (WGS) entry which is preliminary data.</text>
</comment>
<feature type="transmembrane region" description="Helical" evidence="2">
    <location>
        <begin position="209"/>
        <end position="227"/>
    </location>
</feature>
<dbReference type="Pfam" id="PF00892">
    <property type="entry name" value="EamA"/>
    <property type="match status" value="2"/>
</dbReference>
<feature type="transmembrane region" description="Helical" evidence="2">
    <location>
        <begin position="264"/>
        <end position="283"/>
    </location>
</feature>